<comment type="caution">
    <text evidence="3">The sequence shown here is derived from an EMBL/GenBank/DDBJ whole genome shotgun (WGS) entry which is preliminary data.</text>
</comment>
<reference evidence="3 4" key="1">
    <citation type="submission" date="2017-06" db="EMBL/GenBank/DDBJ databases">
        <title>Herbaspirillum phytohormonus sp. nov., isolated from the root nodule of Robinia pseudoacacia in lead-zinc mine.</title>
        <authorList>
            <person name="Fan M."/>
            <person name="Lin Y."/>
        </authorList>
    </citation>
    <scope>NUCLEOTIDE SEQUENCE [LARGE SCALE GENOMIC DNA]</scope>
    <source>
        <strain evidence="3 4">HZ10</strain>
    </source>
</reference>
<evidence type="ECO:0000313" key="4">
    <source>
        <dbReference type="Proteomes" id="UP000197596"/>
    </source>
</evidence>
<protein>
    <recommendedName>
        <fullName evidence="5">DUF3034 domain-containing protein</fullName>
    </recommendedName>
</protein>
<keyword evidence="2" id="KW-0732">Signal</keyword>
<name>A0A2D0B6W4_9BURK</name>
<dbReference type="Pfam" id="PF11231">
    <property type="entry name" value="DUF3034"/>
    <property type="match status" value="1"/>
</dbReference>
<dbReference type="EMBL" id="NJGU01000004">
    <property type="protein sequence ID" value="OWY29861.1"/>
    <property type="molecule type" value="Genomic_DNA"/>
</dbReference>
<accession>A0A2D0B6W4</accession>
<dbReference type="Proteomes" id="UP000197596">
    <property type="component" value="Unassembled WGS sequence"/>
</dbReference>
<feature type="region of interest" description="Disordered" evidence="1">
    <location>
        <begin position="34"/>
        <end position="68"/>
    </location>
</feature>
<evidence type="ECO:0000313" key="3">
    <source>
        <dbReference type="EMBL" id="OWY29861.1"/>
    </source>
</evidence>
<evidence type="ECO:0000256" key="1">
    <source>
        <dbReference type="SAM" id="MobiDB-lite"/>
    </source>
</evidence>
<dbReference type="AlphaFoldDB" id="A0A2D0B6W4"/>
<feature type="chain" id="PRO_5012067515" description="DUF3034 domain-containing protein" evidence="2">
    <location>
        <begin position="28"/>
        <end position="335"/>
    </location>
</feature>
<feature type="signal peptide" evidence="2">
    <location>
        <begin position="1"/>
        <end position="27"/>
    </location>
</feature>
<evidence type="ECO:0008006" key="5">
    <source>
        <dbReference type="Google" id="ProtNLM"/>
    </source>
</evidence>
<proteinExistence type="predicted"/>
<sequence>MKSLKQASRTALLAGMALAVPLAPAMAQMTATQQEAWAASQEKKAEQALQGARTDPAEPPQRDRWAPDMGKLTATGGVIQVEGAGGGGLTPWALITGYGTRDSYGASAHYTYVATQDYKLKSYGVAVGIMDRVELSAAKQEFYGSLAPLNNLRITQDIFGVKLKVAGDAVYNQDQWLPQISVGAMFKRNNGIGGLGAVTSVKQLGAASDAGIDYYVSATKLFLEQSILLNGTVRLTKANQMGILGFGGDKNDRYQPMGEFSAAYLINRKLAIGAEYRMKPRNLTADNEKDYYDAFVAWFPSKNLSVTLAYVSLGDITIYNPKRQDGVYLSLQAGF</sequence>
<gene>
    <name evidence="3" type="ORF">CEJ42_08400</name>
</gene>
<dbReference type="RefSeq" id="WP_088750612.1">
    <property type="nucleotide sequence ID" value="NZ_NJGU01000004.1"/>
</dbReference>
<evidence type="ECO:0000256" key="2">
    <source>
        <dbReference type="SAM" id="SignalP"/>
    </source>
</evidence>
<dbReference type="InterPro" id="IPR021393">
    <property type="entry name" value="DUF3034"/>
</dbReference>
<organism evidence="3 4">
    <name type="scientific">Herbaspirillum robiniae</name>
    <dbReference type="NCBI Taxonomy" id="2014887"/>
    <lineage>
        <taxon>Bacteria</taxon>
        <taxon>Pseudomonadati</taxon>
        <taxon>Pseudomonadota</taxon>
        <taxon>Betaproteobacteria</taxon>
        <taxon>Burkholderiales</taxon>
        <taxon>Oxalobacteraceae</taxon>
        <taxon>Herbaspirillum</taxon>
    </lineage>
</organism>